<sequence precursor="true">MINFNFNIKSIVLGIGIGIIITSLISIIYLAGNDTKNTITNEEIISRAAKLGMVKSSSIPEIKKVLPGYDLKEGDKE</sequence>
<accession>A0A0L6JRN6</accession>
<feature type="transmembrane region" description="Helical" evidence="1">
    <location>
        <begin position="12"/>
        <end position="32"/>
    </location>
</feature>
<dbReference type="Proteomes" id="UP000036923">
    <property type="component" value="Unassembled WGS sequence"/>
</dbReference>
<protein>
    <submittedName>
        <fullName evidence="2">Uncharacterized protein</fullName>
    </submittedName>
</protein>
<keyword evidence="1" id="KW-0472">Membrane</keyword>
<reference evidence="3" key="1">
    <citation type="submission" date="2015-07" db="EMBL/GenBank/DDBJ databases">
        <title>Near-Complete Genome Sequence of the Cellulolytic Bacterium Bacteroides (Pseudobacteroides) cellulosolvens ATCC 35603.</title>
        <authorList>
            <person name="Dassa B."/>
            <person name="Utturkar S.M."/>
            <person name="Klingeman D.M."/>
            <person name="Hurt R.A."/>
            <person name="Keller M."/>
            <person name="Xu J."/>
            <person name="Reddy Y.H.K."/>
            <person name="Borovok I."/>
            <person name="Grinberg I.R."/>
            <person name="Lamed R."/>
            <person name="Zhivin O."/>
            <person name="Bayer E.A."/>
            <person name="Brown S.D."/>
        </authorList>
    </citation>
    <scope>NUCLEOTIDE SEQUENCE [LARGE SCALE GENOMIC DNA]</scope>
    <source>
        <strain evidence="3">DSM 2933</strain>
    </source>
</reference>
<evidence type="ECO:0000313" key="3">
    <source>
        <dbReference type="Proteomes" id="UP000036923"/>
    </source>
</evidence>
<evidence type="ECO:0000313" key="2">
    <source>
        <dbReference type="EMBL" id="KNY28350.1"/>
    </source>
</evidence>
<organism evidence="2 3">
    <name type="scientific">Pseudobacteroides cellulosolvens ATCC 35603 = DSM 2933</name>
    <dbReference type="NCBI Taxonomy" id="398512"/>
    <lineage>
        <taxon>Bacteria</taxon>
        <taxon>Bacillati</taxon>
        <taxon>Bacillota</taxon>
        <taxon>Clostridia</taxon>
        <taxon>Eubacteriales</taxon>
        <taxon>Oscillospiraceae</taxon>
        <taxon>Pseudobacteroides</taxon>
    </lineage>
</organism>
<evidence type="ECO:0000256" key="1">
    <source>
        <dbReference type="SAM" id="Phobius"/>
    </source>
</evidence>
<comment type="caution">
    <text evidence="2">The sequence shown here is derived from an EMBL/GenBank/DDBJ whole genome shotgun (WGS) entry which is preliminary data.</text>
</comment>
<dbReference type="EMBL" id="LGTC01000001">
    <property type="protein sequence ID" value="KNY28350.1"/>
    <property type="molecule type" value="Genomic_DNA"/>
</dbReference>
<name>A0A0L6JRN6_9FIRM</name>
<proteinExistence type="predicted"/>
<gene>
    <name evidence="2" type="ORF">Bccel_3624</name>
</gene>
<keyword evidence="1" id="KW-0812">Transmembrane</keyword>
<keyword evidence="3" id="KW-1185">Reference proteome</keyword>
<dbReference type="RefSeq" id="WP_036938586.1">
    <property type="nucleotide sequence ID" value="NZ_JQKC01000007.1"/>
</dbReference>
<keyword evidence="1" id="KW-1133">Transmembrane helix</keyword>
<dbReference type="STRING" id="398512.Bccel_3624"/>
<dbReference type="AlphaFoldDB" id="A0A0L6JRN6"/>